<dbReference type="Proteomes" id="UP000324907">
    <property type="component" value="Unassembled WGS sequence"/>
</dbReference>
<sequence>MAAGAASDTLRFDGRVAIVTGAGGGLGRSYAILLAERGAKVLVNDLGGSLGGKGGSTRPAQAVVDEITAAGGTAAANFDSVEDGAKIVQAAVDLWGKVDILINNAGILRDVSFHKMSDADWEAVYRVHLRGTFAVTRAAWPLMREQGYGRVVMASSAAGLYGNFGQANYAAMKMAMVGLANTLAIEGARRNIAVNVVCPVASSRMTETVLPDELLSSLRADLVAPIVAYLCHESCADNGAVVECGGGWAGKLRRQRAKGVFFPAAQNPGAKGFEMEDVARAWKTICSYEDADYPETNQDVFGVIMEHVEAARASKL</sequence>
<dbReference type="AlphaFoldDB" id="A0A5A8DD75"/>
<comment type="caution">
    <text evidence="6">The sequence shown here is derived from an EMBL/GenBank/DDBJ whole genome shotgun (WGS) entry which is preliminary data.</text>
</comment>
<evidence type="ECO:0000256" key="2">
    <source>
        <dbReference type="ARBA" id="ARBA00023002"/>
    </source>
</evidence>
<dbReference type="SMART" id="SM00822">
    <property type="entry name" value="PKS_KR"/>
    <property type="match status" value="1"/>
</dbReference>
<dbReference type="InterPro" id="IPR051687">
    <property type="entry name" value="Peroxisomal_Beta-Oxidation"/>
</dbReference>
<dbReference type="EMBL" id="VLTM01000022">
    <property type="protein sequence ID" value="KAA0163483.1"/>
    <property type="molecule type" value="Genomic_DNA"/>
</dbReference>
<evidence type="ECO:0000313" key="11">
    <source>
        <dbReference type="Proteomes" id="UP000324907"/>
    </source>
</evidence>
<dbReference type="PRINTS" id="PR00080">
    <property type="entry name" value="SDRFAMILY"/>
</dbReference>
<dbReference type="EMBL" id="VLTN01000015">
    <property type="protein sequence ID" value="KAA0153651.1"/>
    <property type="molecule type" value="Genomic_DNA"/>
</dbReference>
<evidence type="ECO:0000259" key="4">
    <source>
        <dbReference type="SMART" id="SM00822"/>
    </source>
</evidence>
<evidence type="ECO:0000256" key="3">
    <source>
        <dbReference type="RuleBase" id="RU000363"/>
    </source>
</evidence>
<proteinExistence type="inferred from homology"/>
<dbReference type="Gene3D" id="1.10.287.4290">
    <property type="match status" value="1"/>
</dbReference>
<dbReference type="InterPro" id="IPR057326">
    <property type="entry name" value="KR_dom"/>
</dbReference>
<reference evidence="9 10" key="1">
    <citation type="submission" date="2019-07" db="EMBL/GenBank/DDBJ databases">
        <title>Genomes of Cafeteria roenbergensis.</title>
        <authorList>
            <person name="Fischer M.G."/>
            <person name="Hackl T."/>
            <person name="Roman M."/>
        </authorList>
    </citation>
    <scope>NUCLEOTIDE SEQUENCE [LARGE SCALE GENOMIC DNA]</scope>
    <source>
        <strain evidence="5 10">BVI</strain>
        <strain evidence="6 12">Cflag</strain>
        <strain evidence="8 9">E4-10P</strain>
        <strain evidence="7 11">RCC970-E3</strain>
    </source>
</reference>
<dbReference type="Proteomes" id="UP000325113">
    <property type="component" value="Unassembled WGS sequence"/>
</dbReference>
<dbReference type="Proteomes" id="UP000322899">
    <property type="component" value="Unassembled WGS sequence"/>
</dbReference>
<dbReference type="Pfam" id="PF00106">
    <property type="entry name" value="adh_short"/>
    <property type="match status" value="1"/>
</dbReference>
<evidence type="ECO:0000313" key="8">
    <source>
        <dbReference type="EMBL" id="KAA0172686.1"/>
    </source>
</evidence>
<dbReference type="PANTHER" id="PTHR45024">
    <property type="entry name" value="DEHYDROGENASES, SHORT CHAIN"/>
    <property type="match status" value="1"/>
</dbReference>
<dbReference type="EMBL" id="VLTL01000043">
    <property type="protein sequence ID" value="KAA0165928.1"/>
    <property type="molecule type" value="Genomic_DNA"/>
</dbReference>
<evidence type="ECO:0000313" key="12">
    <source>
        <dbReference type="Proteomes" id="UP000325113"/>
    </source>
</evidence>
<protein>
    <recommendedName>
        <fullName evidence="4">Ketoreductase domain-containing protein</fullName>
    </recommendedName>
</protein>
<evidence type="ECO:0000256" key="1">
    <source>
        <dbReference type="ARBA" id="ARBA00006484"/>
    </source>
</evidence>
<dbReference type="PRINTS" id="PR00081">
    <property type="entry name" value="GDHRDH"/>
</dbReference>
<name>A0A5A8DD75_CAFRO</name>
<evidence type="ECO:0000313" key="10">
    <source>
        <dbReference type="Proteomes" id="UP000323011"/>
    </source>
</evidence>
<evidence type="ECO:0000313" key="6">
    <source>
        <dbReference type="EMBL" id="KAA0163483.1"/>
    </source>
</evidence>
<dbReference type="OMA" id="VYQPSWT"/>
<evidence type="ECO:0000313" key="5">
    <source>
        <dbReference type="EMBL" id="KAA0153651.1"/>
    </source>
</evidence>
<accession>A0A5A8DD75</accession>
<dbReference type="InterPro" id="IPR002347">
    <property type="entry name" value="SDR_fam"/>
</dbReference>
<keyword evidence="10" id="KW-1185">Reference proteome</keyword>
<dbReference type="EMBL" id="VLTO01000044">
    <property type="protein sequence ID" value="KAA0172686.1"/>
    <property type="molecule type" value="Genomic_DNA"/>
</dbReference>
<dbReference type="CDD" id="cd05353">
    <property type="entry name" value="hydroxyacyl-CoA-like_DH_SDR_c-like"/>
    <property type="match status" value="1"/>
</dbReference>
<evidence type="ECO:0000313" key="9">
    <source>
        <dbReference type="Proteomes" id="UP000322899"/>
    </source>
</evidence>
<comment type="similarity">
    <text evidence="1 3">Belongs to the short-chain dehydrogenases/reductases (SDR) family.</text>
</comment>
<dbReference type="OrthoDB" id="3592703at2759"/>
<dbReference type="GO" id="GO:0016491">
    <property type="term" value="F:oxidoreductase activity"/>
    <property type="evidence" value="ECO:0007669"/>
    <property type="project" value="UniProtKB-KW"/>
</dbReference>
<feature type="domain" description="Ketoreductase" evidence="4">
    <location>
        <begin position="15"/>
        <end position="203"/>
    </location>
</feature>
<dbReference type="InterPro" id="IPR036291">
    <property type="entry name" value="NAD(P)-bd_dom_sf"/>
</dbReference>
<keyword evidence="2" id="KW-0560">Oxidoreductase</keyword>
<evidence type="ECO:0000313" key="7">
    <source>
        <dbReference type="EMBL" id="KAA0165928.1"/>
    </source>
</evidence>
<gene>
    <name evidence="8" type="ORF">FNF27_05786</name>
    <name evidence="7" type="ORF">FNF28_03310</name>
    <name evidence="5" type="ORF">FNF29_03039</name>
    <name evidence="6" type="ORF">FNF31_02877</name>
</gene>
<dbReference type="Proteomes" id="UP000323011">
    <property type="component" value="Unassembled WGS sequence"/>
</dbReference>
<dbReference type="Gene3D" id="3.40.50.720">
    <property type="entry name" value="NAD(P)-binding Rossmann-like Domain"/>
    <property type="match status" value="1"/>
</dbReference>
<dbReference type="PANTHER" id="PTHR45024:SF2">
    <property type="entry name" value="SCP2 DOMAIN-CONTAINING PROTEIN"/>
    <property type="match status" value="1"/>
</dbReference>
<organism evidence="6 12">
    <name type="scientific">Cafeteria roenbergensis</name>
    <name type="common">Marine flagellate</name>
    <dbReference type="NCBI Taxonomy" id="33653"/>
    <lineage>
        <taxon>Eukaryota</taxon>
        <taxon>Sar</taxon>
        <taxon>Stramenopiles</taxon>
        <taxon>Bigyra</taxon>
        <taxon>Opalozoa</taxon>
        <taxon>Bicosoecida</taxon>
        <taxon>Cafeteriaceae</taxon>
        <taxon>Cafeteria</taxon>
    </lineage>
</organism>
<dbReference type="SUPFAM" id="SSF51735">
    <property type="entry name" value="NAD(P)-binding Rossmann-fold domains"/>
    <property type="match status" value="1"/>
</dbReference>